<feature type="domain" description="Tail specific protease" evidence="2">
    <location>
        <begin position="250"/>
        <end position="462"/>
    </location>
</feature>
<comment type="caution">
    <text evidence="3">The sequence shown here is derived from an EMBL/GenBank/DDBJ whole genome shotgun (WGS) entry which is preliminary data.</text>
</comment>
<protein>
    <recommendedName>
        <fullName evidence="2">Tail specific protease domain-containing protein</fullName>
    </recommendedName>
</protein>
<dbReference type="GO" id="GO:0006508">
    <property type="term" value="P:proteolysis"/>
    <property type="evidence" value="ECO:0007669"/>
    <property type="project" value="InterPro"/>
</dbReference>
<dbReference type="RefSeq" id="WP_035124013.1">
    <property type="nucleotide sequence ID" value="NZ_JRHH01000001.1"/>
</dbReference>
<name>A0A095SYM7_9FLAO</name>
<dbReference type="STRING" id="1453498.LG45_02460"/>
<dbReference type="eggNOG" id="COG0793">
    <property type="taxonomic scope" value="Bacteria"/>
</dbReference>
<reference evidence="3 4" key="1">
    <citation type="submission" date="2014-09" db="EMBL/GenBank/DDBJ databases">
        <title>Whole Genome Shotgun of Flavobacterium aquatile LMG 4008.</title>
        <authorList>
            <person name="Gale A.N."/>
            <person name="Pipes S.E."/>
            <person name="Newman J.D."/>
        </authorList>
    </citation>
    <scope>NUCLEOTIDE SEQUENCE [LARGE SCALE GENOMIC DNA]</scope>
    <source>
        <strain evidence="3 4">LMG 4008</strain>
    </source>
</reference>
<keyword evidence="1" id="KW-0175">Coiled coil</keyword>
<dbReference type="InterPro" id="IPR029045">
    <property type="entry name" value="ClpP/crotonase-like_dom_sf"/>
</dbReference>
<dbReference type="InterPro" id="IPR005151">
    <property type="entry name" value="Tail-specific_protease"/>
</dbReference>
<accession>A0A095SYM7</accession>
<evidence type="ECO:0000259" key="2">
    <source>
        <dbReference type="Pfam" id="PF03572"/>
    </source>
</evidence>
<proteinExistence type="predicted"/>
<dbReference type="EMBL" id="JRHH01000001">
    <property type="protein sequence ID" value="KGD69637.1"/>
    <property type="molecule type" value="Genomic_DNA"/>
</dbReference>
<evidence type="ECO:0000256" key="1">
    <source>
        <dbReference type="SAM" id="Coils"/>
    </source>
</evidence>
<sequence length="480" mass="55917">MKSFYTFLFIVIYTASNAQDCNCDSIFYSVKNTVEKNYAGYFDKVNSQTQIEYEVWTKNSIEKLSTIKSDSLCYAETKKWLTFYKDKHIQLKFISPKKTTTAIVKTSKTIEILQLNISEIEFEKYLKSNAKKDKVEGIWENSNYKLAVKKMQPNLFYATVLESKNSNWKAGEVKMVIEKKDSSYNGTFYAGDKDDTSNHPVKVVDNILDFDIIFFENKNSASKVVRNIVEYEIQQDKQAPKLNFINSDLAVFSFPNFYGNSYEQLEFLLKHNKDKLEKTPYWIIDLQDNDGGDYSVGKQLLPYLYTKPIVDYNSKMRITKSNIQLWFDTYLQEYYNNLTKEKQEALNLELKNLLQNHNNEIYDDKPASSILKFDSQMSFPKKVGIVINKNTLSSGELFTMLARQSDKVSVYGENSTGMMDYGNLVTYKTPCKVINLRIPINRQNWLDEGFSVDKEGIKPDVYIDKTTKNWIDYVYSQLKK</sequence>
<evidence type="ECO:0000313" key="3">
    <source>
        <dbReference type="EMBL" id="KGD69637.1"/>
    </source>
</evidence>
<dbReference type="GO" id="GO:0008236">
    <property type="term" value="F:serine-type peptidase activity"/>
    <property type="evidence" value="ECO:0007669"/>
    <property type="project" value="InterPro"/>
</dbReference>
<evidence type="ECO:0000313" key="4">
    <source>
        <dbReference type="Proteomes" id="UP000029554"/>
    </source>
</evidence>
<organism evidence="3 4">
    <name type="scientific">Flavobacterium aquatile LMG 4008 = ATCC 11947</name>
    <dbReference type="NCBI Taxonomy" id="1453498"/>
    <lineage>
        <taxon>Bacteria</taxon>
        <taxon>Pseudomonadati</taxon>
        <taxon>Bacteroidota</taxon>
        <taxon>Flavobacteriia</taxon>
        <taxon>Flavobacteriales</taxon>
        <taxon>Flavobacteriaceae</taxon>
        <taxon>Flavobacterium</taxon>
    </lineage>
</organism>
<keyword evidence="4" id="KW-1185">Reference proteome</keyword>
<dbReference type="Pfam" id="PF03572">
    <property type="entry name" value="Peptidase_S41"/>
    <property type="match status" value="1"/>
</dbReference>
<feature type="coiled-coil region" evidence="1">
    <location>
        <begin position="331"/>
        <end position="360"/>
    </location>
</feature>
<dbReference type="Gene3D" id="3.90.226.10">
    <property type="entry name" value="2-enoyl-CoA Hydratase, Chain A, domain 1"/>
    <property type="match status" value="1"/>
</dbReference>
<dbReference type="AlphaFoldDB" id="A0A095SYM7"/>
<dbReference type="Proteomes" id="UP000029554">
    <property type="component" value="Unassembled WGS sequence"/>
</dbReference>
<gene>
    <name evidence="3" type="ORF">LG45_02460</name>
</gene>
<dbReference type="SUPFAM" id="SSF52096">
    <property type="entry name" value="ClpP/crotonase"/>
    <property type="match status" value="1"/>
</dbReference>